<keyword evidence="4" id="KW-0067">ATP-binding</keyword>
<reference evidence="6 7" key="1">
    <citation type="journal article" date="2016" name="Nat. Commun.">
        <title>Thousands of microbial genomes shed light on interconnected biogeochemical processes in an aquifer system.</title>
        <authorList>
            <person name="Anantharaman K."/>
            <person name="Brown C.T."/>
            <person name="Hug L.A."/>
            <person name="Sharon I."/>
            <person name="Castelle C.J."/>
            <person name="Probst A.J."/>
            <person name="Thomas B.C."/>
            <person name="Singh A."/>
            <person name="Wilkins M.J."/>
            <person name="Karaoz U."/>
            <person name="Brodie E.L."/>
            <person name="Williams K.H."/>
            <person name="Hubbard S.S."/>
            <person name="Banfield J.F."/>
        </authorList>
    </citation>
    <scope>NUCLEOTIDE SEQUENCE [LARGE SCALE GENOMIC DNA]</scope>
</reference>
<comment type="caution">
    <text evidence="6">The sequence shown here is derived from an EMBL/GenBank/DDBJ whole genome shotgun (WGS) entry which is preliminary data.</text>
</comment>
<dbReference type="CDD" id="cd03220">
    <property type="entry name" value="ABC_KpsT_Wzt"/>
    <property type="match status" value="1"/>
</dbReference>
<dbReference type="AlphaFoldDB" id="A0A1F7WPD1"/>
<evidence type="ECO:0000313" key="6">
    <source>
        <dbReference type="EMBL" id="OGM04249.1"/>
    </source>
</evidence>
<feature type="domain" description="ABC transporter" evidence="5">
    <location>
        <begin position="22"/>
        <end position="251"/>
    </location>
</feature>
<dbReference type="Pfam" id="PF00005">
    <property type="entry name" value="ABC_tran"/>
    <property type="match status" value="1"/>
</dbReference>
<dbReference type="InterPro" id="IPR050683">
    <property type="entry name" value="Bact_Polysacc_Export_ATP-bd"/>
</dbReference>
<keyword evidence="2" id="KW-0813">Transport</keyword>
<dbReference type="InterPro" id="IPR003439">
    <property type="entry name" value="ABC_transporter-like_ATP-bd"/>
</dbReference>
<evidence type="ECO:0000256" key="3">
    <source>
        <dbReference type="ARBA" id="ARBA00022741"/>
    </source>
</evidence>
<keyword evidence="3" id="KW-0547">Nucleotide-binding</keyword>
<dbReference type="GO" id="GO:0016887">
    <property type="term" value="F:ATP hydrolysis activity"/>
    <property type="evidence" value="ECO:0007669"/>
    <property type="project" value="InterPro"/>
</dbReference>
<evidence type="ECO:0000256" key="1">
    <source>
        <dbReference type="ARBA" id="ARBA00005417"/>
    </source>
</evidence>
<dbReference type="EMBL" id="MGFK01000016">
    <property type="protein sequence ID" value="OGM04249.1"/>
    <property type="molecule type" value="Genomic_DNA"/>
</dbReference>
<dbReference type="Proteomes" id="UP000177091">
    <property type="component" value="Unassembled WGS sequence"/>
</dbReference>
<accession>A0A1F7WPD1</accession>
<proteinExistence type="inferred from homology"/>
<organism evidence="6 7">
    <name type="scientific">Candidatus Woesebacteria bacterium GWA1_42_12</name>
    <dbReference type="NCBI Taxonomy" id="1802472"/>
    <lineage>
        <taxon>Bacteria</taxon>
        <taxon>Candidatus Woeseibacteriota</taxon>
    </lineage>
</organism>
<gene>
    <name evidence="6" type="ORF">A2112_00015</name>
</gene>
<comment type="similarity">
    <text evidence="1">Belongs to the ABC transporter superfamily.</text>
</comment>
<dbReference type="PROSITE" id="PS50893">
    <property type="entry name" value="ABC_TRANSPORTER_2"/>
    <property type="match status" value="1"/>
</dbReference>
<dbReference type="PANTHER" id="PTHR46743:SF2">
    <property type="entry name" value="TEICHOIC ACIDS EXPORT ATP-BINDING PROTEIN TAGH"/>
    <property type="match status" value="1"/>
</dbReference>
<protein>
    <recommendedName>
        <fullName evidence="5">ABC transporter domain-containing protein</fullName>
    </recommendedName>
</protein>
<dbReference type="InterPro" id="IPR027417">
    <property type="entry name" value="P-loop_NTPase"/>
</dbReference>
<dbReference type="Gene3D" id="3.40.50.300">
    <property type="entry name" value="P-loop containing nucleotide triphosphate hydrolases"/>
    <property type="match status" value="1"/>
</dbReference>
<dbReference type="SUPFAM" id="SSF52540">
    <property type="entry name" value="P-loop containing nucleoside triphosphate hydrolases"/>
    <property type="match status" value="1"/>
</dbReference>
<dbReference type="GO" id="GO:0140359">
    <property type="term" value="F:ABC-type transporter activity"/>
    <property type="evidence" value="ECO:0007669"/>
    <property type="project" value="InterPro"/>
</dbReference>
<dbReference type="GO" id="GO:0005524">
    <property type="term" value="F:ATP binding"/>
    <property type="evidence" value="ECO:0007669"/>
    <property type="project" value="UniProtKB-KW"/>
</dbReference>
<dbReference type="InterPro" id="IPR015860">
    <property type="entry name" value="ABC_transpr_TagH-like"/>
</dbReference>
<evidence type="ECO:0000256" key="4">
    <source>
        <dbReference type="ARBA" id="ARBA00022840"/>
    </source>
</evidence>
<evidence type="ECO:0000259" key="5">
    <source>
        <dbReference type="PROSITE" id="PS50893"/>
    </source>
</evidence>
<dbReference type="GO" id="GO:0016020">
    <property type="term" value="C:membrane"/>
    <property type="evidence" value="ECO:0007669"/>
    <property type="project" value="InterPro"/>
</dbReference>
<dbReference type="InterPro" id="IPR003593">
    <property type="entry name" value="AAA+_ATPase"/>
</dbReference>
<dbReference type="SMART" id="SM00382">
    <property type="entry name" value="AAA"/>
    <property type="match status" value="1"/>
</dbReference>
<dbReference type="PANTHER" id="PTHR46743">
    <property type="entry name" value="TEICHOIC ACIDS EXPORT ATP-BINDING PROTEIN TAGH"/>
    <property type="match status" value="1"/>
</dbReference>
<evidence type="ECO:0000313" key="7">
    <source>
        <dbReference type="Proteomes" id="UP000177091"/>
    </source>
</evidence>
<evidence type="ECO:0000256" key="2">
    <source>
        <dbReference type="ARBA" id="ARBA00022448"/>
    </source>
</evidence>
<name>A0A1F7WPD1_9BACT</name>
<sequence length="254" mass="28500">MEYKKSKRVTRFAAKNQNSTVITLTEVTKSYTIHHEKPTLVEHLINGRNESFNALEDINLEIKKGEKIGIIGPNGSGKTTLLKIIAGITSPTMGIVKTSGMIVSLIDLEAGFHPDLTGEQNIYLNGMLLGMGKKEISGRIKKIINFADIGRFIDAPLFTYSEGMKLRLGFSVVVHSDPDIILLDENLGVGDEEFRKKSFNKIQEFFRKGISIIIVSHYLDFIKKYCNRAIWLDNGVIKRDGKPINIIGQYLRSQ</sequence>